<feature type="compositionally biased region" description="Low complexity" evidence="1">
    <location>
        <begin position="391"/>
        <end position="411"/>
    </location>
</feature>
<evidence type="ECO:0000256" key="1">
    <source>
        <dbReference type="SAM" id="MobiDB-lite"/>
    </source>
</evidence>
<dbReference type="PANTHER" id="PTHR23198">
    <property type="entry name" value="NUCLEOPORIN"/>
    <property type="match status" value="1"/>
</dbReference>
<gene>
    <name evidence="2" type="ORF">NW762_006233</name>
</gene>
<evidence type="ECO:0000313" key="2">
    <source>
        <dbReference type="EMBL" id="KAJ4263414.1"/>
    </source>
</evidence>
<dbReference type="AlphaFoldDB" id="A0A9W8S063"/>
<dbReference type="GO" id="GO:0000973">
    <property type="term" value="P:post-transcriptional tethering of RNA polymerase II gene DNA at nuclear periphery"/>
    <property type="evidence" value="ECO:0007669"/>
    <property type="project" value="TreeGrafter"/>
</dbReference>
<dbReference type="Proteomes" id="UP001152049">
    <property type="component" value="Unassembled WGS sequence"/>
</dbReference>
<keyword evidence="3" id="KW-1185">Reference proteome</keyword>
<organism evidence="2 3">
    <name type="scientific">Fusarium torreyae</name>
    <dbReference type="NCBI Taxonomy" id="1237075"/>
    <lineage>
        <taxon>Eukaryota</taxon>
        <taxon>Fungi</taxon>
        <taxon>Dikarya</taxon>
        <taxon>Ascomycota</taxon>
        <taxon>Pezizomycotina</taxon>
        <taxon>Sordariomycetes</taxon>
        <taxon>Hypocreomycetidae</taxon>
        <taxon>Hypocreales</taxon>
        <taxon>Nectriaceae</taxon>
        <taxon>Fusarium</taxon>
    </lineage>
</organism>
<dbReference type="OrthoDB" id="5326346at2759"/>
<dbReference type="GO" id="GO:0006606">
    <property type="term" value="P:protein import into nucleus"/>
    <property type="evidence" value="ECO:0007669"/>
    <property type="project" value="TreeGrafter"/>
</dbReference>
<feature type="region of interest" description="Disordered" evidence="1">
    <location>
        <begin position="238"/>
        <end position="417"/>
    </location>
</feature>
<dbReference type="PANTHER" id="PTHR23198:SF6">
    <property type="entry name" value="NUCLEAR PORE COMPLEX PROTEIN NUP98-NUP96"/>
    <property type="match status" value="1"/>
</dbReference>
<dbReference type="EMBL" id="JAOQAZ010000010">
    <property type="protein sequence ID" value="KAJ4263414.1"/>
    <property type="molecule type" value="Genomic_DNA"/>
</dbReference>
<dbReference type="GO" id="GO:0008139">
    <property type="term" value="F:nuclear localization sequence binding"/>
    <property type="evidence" value="ECO:0007669"/>
    <property type="project" value="TreeGrafter"/>
</dbReference>
<feature type="compositionally biased region" description="Low complexity" evidence="1">
    <location>
        <begin position="254"/>
        <end position="266"/>
    </location>
</feature>
<accession>A0A9W8S063</accession>
<evidence type="ECO:0008006" key="4">
    <source>
        <dbReference type="Google" id="ProtNLM"/>
    </source>
</evidence>
<dbReference type="GO" id="GO:0006405">
    <property type="term" value="P:RNA export from nucleus"/>
    <property type="evidence" value="ECO:0007669"/>
    <property type="project" value="TreeGrafter"/>
</dbReference>
<dbReference type="GO" id="GO:0017056">
    <property type="term" value="F:structural constituent of nuclear pore"/>
    <property type="evidence" value="ECO:0007669"/>
    <property type="project" value="TreeGrafter"/>
</dbReference>
<dbReference type="GO" id="GO:0044614">
    <property type="term" value="C:nuclear pore cytoplasmic filaments"/>
    <property type="evidence" value="ECO:0007669"/>
    <property type="project" value="TreeGrafter"/>
</dbReference>
<dbReference type="InterPro" id="IPR037665">
    <property type="entry name" value="Nucleoporin_S59-like"/>
</dbReference>
<feature type="compositionally biased region" description="Polar residues" evidence="1">
    <location>
        <begin position="294"/>
        <end position="325"/>
    </location>
</feature>
<reference evidence="2" key="1">
    <citation type="submission" date="2022-09" db="EMBL/GenBank/DDBJ databases">
        <title>Fusarium specimens isolated from Avocado Roots.</title>
        <authorList>
            <person name="Stajich J."/>
            <person name="Roper C."/>
            <person name="Heimlech-Rivalta G."/>
        </authorList>
    </citation>
    <scope>NUCLEOTIDE SEQUENCE</scope>
    <source>
        <strain evidence="2">CF00136</strain>
    </source>
</reference>
<comment type="caution">
    <text evidence="2">The sequence shown here is derived from an EMBL/GenBank/DDBJ whole genome shotgun (WGS) entry which is preliminary data.</text>
</comment>
<proteinExistence type="predicted"/>
<feature type="compositionally biased region" description="Low complexity" evidence="1">
    <location>
        <begin position="333"/>
        <end position="363"/>
    </location>
</feature>
<feature type="compositionally biased region" description="Polar residues" evidence="1">
    <location>
        <begin position="375"/>
        <end position="385"/>
    </location>
</feature>
<dbReference type="GO" id="GO:0034398">
    <property type="term" value="P:telomere tethering at nuclear periphery"/>
    <property type="evidence" value="ECO:0007669"/>
    <property type="project" value="TreeGrafter"/>
</dbReference>
<dbReference type="GO" id="GO:0003723">
    <property type="term" value="F:RNA binding"/>
    <property type="evidence" value="ECO:0007669"/>
    <property type="project" value="TreeGrafter"/>
</dbReference>
<name>A0A9W8S063_9HYPO</name>
<protein>
    <recommendedName>
        <fullName evidence="4">BTB domain-containing protein</fullName>
    </recommendedName>
</protein>
<evidence type="ECO:0000313" key="3">
    <source>
        <dbReference type="Proteomes" id="UP001152049"/>
    </source>
</evidence>
<sequence>MSETRVTIDPDGDTLVILVIKQGLPPPSSTEPADAVNSTCPADTPESPEFIEKHFLCSKKHLTLASRRASKLFSSAFKEASKQDDGLYHWNFGDVFDAEAFELALKIIHGKTRGVPQTPKLHVLAKIASVVDDLECHDAISFFSERWLATYDFFYTLPHRMDETLAQLILISFVFSDKKLFSRSTEEAIRYTSEGMPTFDLPIRADIPSRIEQSRTAILQYLVDGLYNLQNDILEGKPNSPAGNHSDSWLLHVRSPSPAAPRSNAATTQSTSSLFGSRVAAITTPTSGPGGMFGSSNAAQNTATSGTASNGLFSGNTGFRNNTPRPASGGLFGASATSAPSAASGSGSVTTTAPQNTTTTKTTSLFGQRLDPQSDDVSGSATFPSAGSMFGSIASSRASSTPRTSGPSTSTAIKQEEAPQMLVRHSCCLKDFIDPIILGAESKIQGLKLADFPQP</sequence>